<dbReference type="PRINTS" id="PR00081">
    <property type="entry name" value="GDHRDH"/>
</dbReference>
<evidence type="ECO:0000313" key="4">
    <source>
        <dbReference type="EMBL" id="GAA0182500.1"/>
    </source>
</evidence>
<dbReference type="AlphaFoldDB" id="A0AAV3RRG0"/>
<evidence type="ECO:0000256" key="3">
    <source>
        <dbReference type="ARBA" id="ARBA00023002"/>
    </source>
</evidence>
<proteinExistence type="inferred from homology"/>
<reference evidence="4 5" key="1">
    <citation type="submission" date="2024-01" db="EMBL/GenBank/DDBJ databases">
        <title>The complete chloroplast genome sequence of Lithospermum erythrorhizon: insights into the phylogenetic relationship among Boraginaceae species and the maternal lineages of purple gromwells.</title>
        <authorList>
            <person name="Okada T."/>
            <person name="Watanabe K."/>
        </authorList>
    </citation>
    <scope>NUCLEOTIDE SEQUENCE [LARGE SCALE GENOMIC DNA]</scope>
</reference>
<organism evidence="4 5">
    <name type="scientific">Lithospermum erythrorhizon</name>
    <name type="common">Purple gromwell</name>
    <name type="synonym">Lithospermum officinale var. erythrorhizon</name>
    <dbReference type="NCBI Taxonomy" id="34254"/>
    <lineage>
        <taxon>Eukaryota</taxon>
        <taxon>Viridiplantae</taxon>
        <taxon>Streptophyta</taxon>
        <taxon>Embryophyta</taxon>
        <taxon>Tracheophyta</taxon>
        <taxon>Spermatophyta</taxon>
        <taxon>Magnoliopsida</taxon>
        <taxon>eudicotyledons</taxon>
        <taxon>Gunneridae</taxon>
        <taxon>Pentapetalae</taxon>
        <taxon>asterids</taxon>
        <taxon>lamiids</taxon>
        <taxon>Boraginales</taxon>
        <taxon>Boraginaceae</taxon>
        <taxon>Boraginoideae</taxon>
        <taxon>Lithospermeae</taxon>
        <taxon>Lithospermum</taxon>
    </lineage>
</organism>
<dbReference type="PANTHER" id="PTHR43490:SF98">
    <property type="entry name" value="OS02G0640600 PROTEIN"/>
    <property type="match status" value="1"/>
</dbReference>
<dbReference type="InterPro" id="IPR002347">
    <property type="entry name" value="SDR_fam"/>
</dbReference>
<dbReference type="GO" id="GO:0016020">
    <property type="term" value="C:membrane"/>
    <property type="evidence" value="ECO:0007669"/>
    <property type="project" value="TreeGrafter"/>
</dbReference>
<comment type="caution">
    <text evidence="4">The sequence shown here is derived from an EMBL/GenBank/DDBJ whole genome shotgun (WGS) entry which is preliminary data.</text>
</comment>
<comment type="similarity">
    <text evidence="1">Belongs to the short-chain dehydrogenases/reductases (SDR) family.</text>
</comment>
<accession>A0AAV3RRG0</accession>
<dbReference type="SUPFAM" id="SSF51735">
    <property type="entry name" value="NAD(P)-binding Rossmann-fold domains"/>
    <property type="match status" value="1"/>
</dbReference>
<gene>
    <name evidence="4" type="ORF">LIER_42299</name>
</gene>
<dbReference type="EMBL" id="BAABME010028843">
    <property type="protein sequence ID" value="GAA0182500.1"/>
    <property type="molecule type" value="Genomic_DNA"/>
</dbReference>
<protein>
    <submittedName>
        <fullName evidence="4">Dehydrogenase</fullName>
    </submittedName>
</protein>
<evidence type="ECO:0000256" key="2">
    <source>
        <dbReference type="ARBA" id="ARBA00022857"/>
    </source>
</evidence>
<dbReference type="Proteomes" id="UP001454036">
    <property type="component" value="Unassembled WGS sequence"/>
</dbReference>
<keyword evidence="2" id="KW-0521">NADP</keyword>
<evidence type="ECO:0000313" key="5">
    <source>
        <dbReference type="Proteomes" id="UP001454036"/>
    </source>
</evidence>
<name>A0AAV3RRG0_LITER</name>
<dbReference type="InterPro" id="IPR036291">
    <property type="entry name" value="NAD(P)-bd_dom_sf"/>
</dbReference>
<dbReference type="GO" id="GO:0016491">
    <property type="term" value="F:oxidoreductase activity"/>
    <property type="evidence" value="ECO:0007669"/>
    <property type="project" value="UniProtKB-KW"/>
</dbReference>
<evidence type="ECO:0000256" key="1">
    <source>
        <dbReference type="ARBA" id="ARBA00006484"/>
    </source>
</evidence>
<dbReference type="PANTHER" id="PTHR43490">
    <property type="entry name" value="(+)-NEOMENTHOL DEHYDROGENASE"/>
    <property type="match status" value="1"/>
</dbReference>
<dbReference type="Gene3D" id="3.40.50.720">
    <property type="entry name" value="NAD(P)-binding Rossmann-like Domain"/>
    <property type="match status" value="1"/>
</dbReference>
<sequence>MNNAGIPGVMVDNAVSYKQLVVANISEISKSEPEETIDKAIVSENDTNEWAEQCLQTNYYGTKRVTEAFLPLLLLSHTPRIVNISSILGQFKNISNEWAIGVLSNVEELTEEKVDEVINAYLKDRKEGWPTYFSAYKLSKAAINAYTRIMAKKYPQIIINAVNPGFVRTDFTSNLGFFTPEEGAETSVNLALLPKGAPSGLFFDIHDVSEF</sequence>
<keyword evidence="5" id="KW-1185">Reference proteome</keyword>
<dbReference type="Pfam" id="PF13561">
    <property type="entry name" value="adh_short_C2"/>
    <property type="match status" value="1"/>
</dbReference>
<keyword evidence="3" id="KW-0560">Oxidoreductase</keyword>